<dbReference type="Proteomes" id="UP000179441">
    <property type="component" value="Unassembled WGS sequence"/>
</dbReference>
<proteinExistence type="predicted"/>
<accession>A0A1S1M2Z5</accession>
<evidence type="ECO:0000256" key="1">
    <source>
        <dbReference type="SAM" id="Phobius"/>
    </source>
</evidence>
<protein>
    <submittedName>
        <fullName evidence="2">Uncharacterized protein</fullName>
    </submittedName>
</protein>
<keyword evidence="1" id="KW-1133">Transmembrane helix</keyword>
<feature type="transmembrane region" description="Helical" evidence="1">
    <location>
        <begin position="90"/>
        <end position="111"/>
    </location>
</feature>
<gene>
    <name evidence="2" type="ORF">BKG84_01370</name>
</gene>
<keyword evidence="3" id="KW-1185">Reference proteome</keyword>
<dbReference type="EMBL" id="MLIS01000001">
    <property type="protein sequence ID" value="OHU77248.1"/>
    <property type="molecule type" value="Genomic_DNA"/>
</dbReference>
<keyword evidence="1" id="KW-0812">Transmembrane</keyword>
<evidence type="ECO:0000313" key="2">
    <source>
        <dbReference type="EMBL" id="OHU77248.1"/>
    </source>
</evidence>
<dbReference type="Pfam" id="PF26327">
    <property type="entry name" value="LpqS"/>
    <property type="match status" value="1"/>
</dbReference>
<keyword evidence="1" id="KW-0472">Membrane</keyword>
<reference evidence="2 3" key="1">
    <citation type="submission" date="2016-10" db="EMBL/GenBank/DDBJ databases">
        <title>Evaluation of Human, Veterinary and Environmental Mycobacterium chelonae Isolates by Core Genome Phylogenomic Analysis, Targeted Gene Comparison, and Anti-microbial Susceptibility Patterns: A Tale of Mistaken Identities.</title>
        <authorList>
            <person name="Fogelson S.B."/>
            <person name="Camus A.C."/>
            <person name="Lorenz W."/>
            <person name="Vasireddy R."/>
            <person name="Vasireddy S."/>
            <person name="Smith T."/>
            <person name="Brown-Elliott B.A."/>
            <person name="Wallace R.J.Jr."/>
            <person name="Hasan N.A."/>
            <person name="Reischl U."/>
            <person name="Sanchez S."/>
        </authorList>
    </citation>
    <scope>NUCLEOTIDE SEQUENCE [LARGE SCALE GENOMIC DNA]</scope>
    <source>
        <strain evidence="2 3">15518</strain>
    </source>
</reference>
<dbReference type="InterPro" id="IPR058714">
    <property type="entry name" value="LpqS"/>
</dbReference>
<evidence type="ECO:0000313" key="3">
    <source>
        <dbReference type="Proteomes" id="UP000179441"/>
    </source>
</evidence>
<comment type="caution">
    <text evidence="2">The sequence shown here is derived from an EMBL/GenBank/DDBJ whole genome shotgun (WGS) entry which is preliminary data.</text>
</comment>
<dbReference type="RefSeq" id="WP_070921794.1">
    <property type="nucleotide sequence ID" value="NZ_CP050145.1"/>
</dbReference>
<name>A0A1S1M2Z5_MYCCH</name>
<dbReference type="AlphaFoldDB" id="A0A1S1M2Z5"/>
<organism evidence="2 3">
    <name type="scientific">Mycobacteroides chelonae</name>
    <name type="common">Mycobacterium chelonae</name>
    <dbReference type="NCBI Taxonomy" id="1774"/>
    <lineage>
        <taxon>Bacteria</taxon>
        <taxon>Bacillati</taxon>
        <taxon>Actinomycetota</taxon>
        <taxon>Actinomycetes</taxon>
        <taxon>Mycobacteriales</taxon>
        <taxon>Mycobacteriaceae</taxon>
        <taxon>Mycobacteroides</taxon>
    </lineage>
</organism>
<sequence length="138" mass="14418">MLTTSRMLRTAVGVVMAAVLVVLVLPCAAMHRDVKAAATSLHHAVAAGSSQQLTDVAAQRHDHIGQAQAFLCTVVGEAVTAMATPAAARLLWLVAAVIVVCVFSVICPPVTRGPPPHTEAATTVSGRTLIHRLCVLRR</sequence>
<feature type="transmembrane region" description="Helical" evidence="1">
    <location>
        <begin position="6"/>
        <end position="25"/>
    </location>
</feature>